<protein>
    <submittedName>
        <fullName evidence="7">Peptidase M16</fullName>
    </submittedName>
</protein>
<sequence length="913" mass="101389">MFQRFSGFLFGIVVMIAMISMYIFIDKPTEKTNEKTLSATTSRMSAPEIAPKLADTDSPAMDTPPWGATITRLPNGLTVLVQEDERFPLASIRLYVHAGSAYETPAQAGISHLLEHMVFKGTAKRPKGGAAGDIEAIGGYINAATSFDYTVYLADVPVSHWKTGMDVLKDMAFNATVDPEELESEKKVVLSELERGEDNPGQLLFKHISANTLPNTPYARPIIGYRETVSGFSRQDIKDYIATYYQPQSMLLVVSGKVDKKAVLDEAQKQFGSLNNTRDFVPPASIDITQFTDGPTVRVEHGKWNKVYMSVALPIHGFNDSRATALEVLAQLLGGDRTSTLYKTFKYEKQLVDDISLGAYAFERVGFLYLSASLDADKLDTFWQELMKTFSSLDANAFTDEELQRARLNLEDSMYRTKETLPGLASKVGMFQFFSGGEQGETNYIQTLRQTGRAQLEDAIRTYVRPERMHAVLLLPEKAEVSATTLEKSTRTIWPVSAVAVKKADSKQHPAGTETIDLGKGRTLVLIPDNTLPYISMDLVFQGGDSLVDANRQGLAELTARTLTKGTAKLDATAIEEFQSNRASDIGASSGRQTFTLRAKFPERFGDDMLGLFRDVLKEPAFAPEEVTREITNMKAAIKSREDQPLGLAFRHMFPFLFRNHAYGYYQLGTDESLNTYTPESISTFWKEQVARPWTLAVCGNFDREAMLKLANSLPVPAAEKAVPAQPEWNAEREKTLTLKDRNQAHLLMIFKTAPLGAEDGPALDLLQAILAGQSGLLFSDLRDKHGLGYTVTAFPWQSNLTGLLVFYIGTEPEKEQQALDGFKRVIKDLQTNLLPAEQLARGKNLLRGDYYRDHQSLSSRSSEAASLSASGFPLDMNKEAIEKADKLTAEDLRNVARKYLLPDSAYIMRVVP</sequence>
<keyword evidence="4" id="KW-1133">Transmembrane helix</keyword>
<dbReference type="Pfam" id="PF05193">
    <property type="entry name" value="Peptidase_M16_C"/>
    <property type="match status" value="2"/>
</dbReference>
<proteinExistence type="inferred from homology"/>
<dbReference type="InterPro" id="IPR007863">
    <property type="entry name" value="Peptidase_M16_C"/>
</dbReference>
<gene>
    <name evidence="7" type="ORF">DSM101010T_21270</name>
</gene>
<dbReference type="InterPro" id="IPR011249">
    <property type="entry name" value="Metalloenz_LuxS/M16"/>
</dbReference>
<name>A0A7J0BKP3_9BACT</name>
<evidence type="ECO:0000313" key="7">
    <source>
        <dbReference type="EMBL" id="GFM33762.1"/>
    </source>
</evidence>
<dbReference type="InterPro" id="IPR050361">
    <property type="entry name" value="MPP/UQCRC_Complex"/>
</dbReference>
<dbReference type="InterPro" id="IPR001431">
    <property type="entry name" value="Pept_M16_Zn_BS"/>
</dbReference>
<dbReference type="GO" id="GO:0006508">
    <property type="term" value="P:proteolysis"/>
    <property type="evidence" value="ECO:0007669"/>
    <property type="project" value="InterPro"/>
</dbReference>
<dbReference type="Proteomes" id="UP000503840">
    <property type="component" value="Unassembled WGS sequence"/>
</dbReference>
<feature type="domain" description="Peptidase M16 N-terminal" evidence="5">
    <location>
        <begin position="534"/>
        <end position="665"/>
    </location>
</feature>
<evidence type="ECO:0000256" key="1">
    <source>
        <dbReference type="ARBA" id="ARBA00001947"/>
    </source>
</evidence>
<feature type="transmembrane region" description="Helical" evidence="4">
    <location>
        <begin position="7"/>
        <end position="25"/>
    </location>
</feature>
<comment type="caution">
    <text evidence="7">The sequence shown here is derived from an EMBL/GenBank/DDBJ whole genome shotgun (WGS) entry which is preliminary data.</text>
</comment>
<evidence type="ECO:0000256" key="3">
    <source>
        <dbReference type="RuleBase" id="RU004447"/>
    </source>
</evidence>
<feature type="domain" description="Peptidase M16 N-terminal" evidence="5">
    <location>
        <begin position="79"/>
        <end position="224"/>
    </location>
</feature>
<evidence type="ECO:0000259" key="6">
    <source>
        <dbReference type="Pfam" id="PF05193"/>
    </source>
</evidence>
<comment type="cofactor">
    <cofactor evidence="1">
        <name>Zn(2+)</name>
        <dbReference type="ChEBI" id="CHEBI:29105"/>
    </cofactor>
</comment>
<reference evidence="7 8" key="1">
    <citation type="submission" date="2020-05" db="EMBL/GenBank/DDBJ databases">
        <title>Draft genome sequence of Desulfovibrio sp. strain HN2T.</title>
        <authorList>
            <person name="Ueno A."/>
            <person name="Tamazawa S."/>
            <person name="Tamamura S."/>
            <person name="Murakami T."/>
            <person name="Kiyama T."/>
            <person name="Inomata H."/>
            <person name="Amano Y."/>
            <person name="Miyakawa K."/>
            <person name="Tamaki H."/>
            <person name="Naganuma T."/>
            <person name="Kaneko K."/>
        </authorList>
    </citation>
    <scope>NUCLEOTIDE SEQUENCE [LARGE SCALE GENOMIC DNA]</scope>
    <source>
        <strain evidence="7 8">HN2</strain>
    </source>
</reference>
<keyword evidence="4" id="KW-0472">Membrane</keyword>
<dbReference type="InterPro" id="IPR011765">
    <property type="entry name" value="Pept_M16_N"/>
</dbReference>
<feature type="domain" description="Peptidase M16 C-terminal" evidence="6">
    <location>
        <begin position="695"/>
        <end position="847"/>
    </location>
</feature>
<organism evidence="7 8">
    <name type="scientific">Desulfovibrio subterraneus</name>
    <dbReference type="NCBI Taxonomy" id="2718620"/>
    <lineage>
        <taxon>Bacteria</taxon>
        <taxon>Pseudomonadati</taxon>
        <taxon>Thermodesulfobacteriota</taxon>
        <taxon>Desulfovibrionia</taxon>
        <taxon>Desulfovibrionales</taxon>
        <taxon>Desulfovibrionaceae</taxon>
        <taxon>Desulfovibrio</taxon>
    </lineage>
</organism>
<keyword evidence="8" id="KW-1185">Reference proteome</keyword>
<feature type="domain" description="Peptidase M16 C-terminal" evidence="6">
    <location>
        <begin position="232"/>
        <end position="409"/>
    </location>
</feature>
<comment type="similarity">
    <text evidence="2 3">Belongs to the peptidase M16 family.</text>
</comment>
<accession>A0A7J0BKP3</accession>
<evidence type="ECO:0000313" key="8">
    <source>
        <dbReference type="Proteomes" id="UP000503840"/>
    </source>
</evidence>
<evidence type="ECO:0000259" key="5">
    <source>
        <dbReference type="Pfam" id="PF00675"/>
    </source>
</evidence>
<dbReference type="Pfam" id="PF00675">
    <property type="entry name" value="Peptidase_M16"/>
    <property type="match status" value="2"/>
</dbReference>
<dbReference type="Gene3D" id="3.30.830.10">
    <property type="entry name" value="Metalloenzyme, LuxS/M16 peptidase-like"/>
    <property type="match status" value="4"/>
</dbReference>
<dbReference type="GO" id="GO:0046872">
    <property type="term" value="F:metal ion binding"/>
    <property type="evidence" value="ECO:0007669"/>
    <property type="project" value="InterPro"/>
</dbReference>
<dbReference type="AlphaFoldDB" id="A0A7J0BKP3"/>
<dbReference type="GO" id="GO:0004222">
    <property type="term" value="F:metalloendopeptidase activity"/>
    <property type="evidence" value="ECO:0007669"/>
    <property type="project" value="InterPro"/>
</dbReference>
<dbReference type="PROSITE" id="PS00143">
    <property type="entry name" value="INSULINASE"/>
    <property type="match status" value="1"/>
</dbReference>
<evidence type="ECO:0000256" key="4">
    <source>
        <dbReference type="SAM" id="Phobius"/>
    </source>
</evidence>
<keyword evidence="4" id="KW-0812">Transmembrane</keyword>
<dbReference type="EMBL" id="BLVO01000013">
    <property type="protein sequence ID" value="GFM33762.1"/>
    <property type="molecule type" value="Genomic_DNA"/>
</dbReference>
<dbReference type="PANTHER" id="PTHR11851:SF49">
    <property type="entry name" value="MITOCHONDRIAL-PROCESSING PEPTIDASE SUBUNIT ALPHA"/>
    <property type="match status" value="1"/>
</dbReference>
<evidence type="ECO:0000256" key="2">
    <source>
        <dbReference type="ARBA" id="ARBA00007261"/>
    </source>
</evidence>
<dbReference type="SUPFAM" id="SSF63411">
    <property type="entry name" value="LuxS/MPP-like metallohydrolase"/>
    <property type="match status" value="4"/>
</dbReference>
<dbReference type="PANTHER" id="PTHR11851">
    <property type="entry name" value="METALLOPROTEASE"/>
    <property type="match status" value="1"/>
</dbReference>